<organism evidence="1">
    <name type="scientific">Pectinophora gossypiella</name>
    <name type="common">Cotton pink bollworm</name>
    <name type="synonym">Depressaria gossypiella</name>
    <dbReference type="NCBI Taxonomy" id="13191"/>
    <lineage>
        <taxon>Eukaryota</taxon>
        <taxon>Metazoa</taxon>
        <taxon>Ecdysozoa</taxon>
        <taxon>Arthropoda</taxon>
        <taxon>Hexapoda</taxon>
        <taxon>Insecta</taxon>
        <taxon>Pterygota</taxon>
        <taxon>Neoptera</taxon>
        <taxon>Endopterygota</taxon>
        <taxon>Lepidoptera</taxon>
        <taxon>Glossata</taxon>
        <taxon>Ditrysia</taxon>
        <taxon>Gelechioidea</taxon>
        <taxon>Gelechiidae</taxon>
        <taxon>Apatetrinae</taxon>
        <taxon>Pectinophora</taxon>
    </lineage>
</organism>
<gene>
    <name evidence="1" type="ORF">g.2631</name>
</gene>
<reference evidence="1" key="1">
    <citation type="submission" date="2015-09" db="EMBL/GenBank/DDBJ databases">
        <title>De novo assembly of Pectinophora gossypiella (Pink Bollworm) gut transcriptome.</title>
        <authorList>
            <person name="Tassone E.E."/>
        </authorList>
    </citation>
    <scope>NUCLEOTIDE SEQUENCE</scope>
</reference>
<feature type="non-terminal residue" evidence="1">
    <location>
        <position position="185"/>
    </location>
</feature>
<name>A0A1E1W7G7_PECGO</name>
<dbReference type="OrthoDB" id="6070751at2759"/>
<dbReference type="EMBL" id="GDQN01008155">
    <property type="protein sequence ID" value="JAT82899.1"/>
    <property type="molecule type" value="Transcribed_RNA"/>
</dbReference>
<sequence length="185" mass="20594">MAQILIALENNLPRLEVIPEVKTHVDVFHKNLTKVLENVIETNDAKKYFTLMEICDAVNRLNSSIKNIDADVILSLASFSNTLTIIQEYFVKNIFEPELNCSILSNITDVLVGIQEALNHADEISIQVDSEHIQDISSQQYDGAKANVLIEHIDHTIAAISNVKSIETTKELKAALTPVLETICP</sequence>
<accession>A0A1E1W7G7</accession>
<protein>
    <submittedName>
        <fullName evidence="1">Uncharacterized protein</fullName>
    </submittedName>
</protein>
<evidence type="ECO:0000313" key="1">
    <source>
        <dbReference type="EMBL" id="JAT82899.1"/>
    </source>
</evidence>
<dbReference type="AlphaFoldDB" id="A0A1E1W7G7"/>
<proteinExistence type="predicted"/>